<evidence type="ECO:0000256" key="8">
    <source>
        <dbReference type="ARBA" id="ARBA00023004"/>
    </source>
</evidence>
<keyword evidence="8" id="KW-0408">Iron</keyword>
<evidence type="ECO:0000259" key="17">
    <source>
        <dbReference type="Pfam" id="PF00593"/>
    </source>
</evidence>
<dbReference type="Pfam" id="PF07715">
    <property type="entry name" value="Plug"/>
    <property type="match status" value="1"/>
</dbReference>
<dbReference type="AlphaFoldDB" id="A0A1H4KKI7"/>
<dbReference type="NCBIfam" id="TIGR01783">
    <property type="entry name" value="TonB-siderophor"/>
    <property type="match status" value="1"/>
</dbReference>
<accession>A0A1H4KKI7</accession>
<keyword evidence="10 15" id="KW-0798">TonB box</keyword>
<evidence type="ECO:0000256" key="4">
    <source>
        <dbReference type="ARBA" id="ARBA00022452"/>
    </source>
</evidence>
<dbReference type="InterPro" id="IPR037066">
    <property type="entry name" value="Plug_dom_sf"/>
</dbReference>
<dbReference type="GO" id="GO:0015891">
    <property type="term" value="P:siderophore transport"/>
    <property type="evidence" value="ECO:0007669"/>
    <property type="project" value="InterPro"/>
</dbReference>
<reference evidence="20" key="1">
    <citation type="submission" date="2016-10" db="EMBL/GenBank/DDBJ databases">
        <authorList>
            <person name="Varghese N."/>
            <person name="Submissions S."/>
        </authorList>
    </citation>
    <scope>NUCLEOTIDE SEQUENCE [LARGE SCALE GENOMIC DNA]</scope>
    <source>
        <strain evidence="20">ES.061</strain>
    </source>
</reference>
<feature type="domain" description="TonB-dependent receptor-like beta-barrel" evidence="17">
    <location>
        <begin position="273"/>
        <end position="669"/>
    </location>
</feature>
<evidence type="ECO:0000256" key="14">
    <source>
        <dbReference type="PROSITE-ProRule" id="PRU01360"/>
    </source>
</evidence>
<evidence type="ECO:0000256" key="1">
    <source>
        <dbReference type="ARBA" id="ARBA00004571"/>
    </source>
</evidence>
<feature type="signal peptide" evidence="16">
    <location>
        <begin position="1"/>
        <end position="24"/>
    </location>
</feature>
<evidence type="ECO:0000256" key="6">
    <source>
        <dbReference type="ARBA" id="ARBA00022692"/>
    </source>
</evidence>
<keyword evidence="5" id="KW-0410">Iron transport</keyword>
<dbReference type="InterPro" id="IPR012910">
    <property type="entry name" value="Plug_dom"/>
</dbReference>
<keyword evidence="3 14" id="KW-0813">Transport</keyword>
<feature type="domain" description="TonB-dependent receptor plug" evidence="18">
    <location>
        <begin position="69"/>
        <end position="171"/>
    </location>
</feature>
<dbReference type="GO" id="GO:0015344">
    <property type="term" value="F:siderophore uptake transmembrane transporter activity"/>
    <property type="evidence" value="ECO:0007669"/>
    <property type="project" value="TreeGrafter"/>
</dbReference>
<dbReference type="InterPro" id="IPR039426">
    <property type="entry name" value="TonB-dep_rcpt-like"/>
</dbReference>
<comment type="similarity">
    <text evidence="2 14 15">Belongs to the TonB-dependent receptor family.</text>
</comment>
<dbReference type="Proteomes" id="UP000199064">
    <property type="component" value="Unassembled WGS sequence"/>
</dbReference>
<gene>
    <name evidence="19" type="ORF">SAMN05216452_2311</name>
</gene>
<dbReference type="SUPFAM" id="SSF56935">
    <property type="entry name" value="Porins"/>
    <property type="match status" value="1"/>
</dbReference>
<dbReference type="InterPro" id="IPR010105">
    <property type="entry name" value="TonB_sidphr_rcpt"/>
</dbReference>
<dbReference type="Gene3D" id="2.170.130.10">
    <property type="entry name" value="TonB-dependent receptor, plug domain"/>
    <property type="match status" value="1"/>
</dbReference>
<evidence type="ECO:0000256" key="3">
    <source>
        <dbReference type="ARBA" id="ARBA00022448"/>
    </source>
</evidence>
<keyword evidence="20" id="KW-1185">Reference proteome</keyword>
<evidence type="ECO:0000313" key="20">
    <source>
        <dbReference type="Proteomes" id="UP000199064"/>
    </source>
</evidence>
<evidence type="ECO:0000256" key="10">
    <source>
        <dbReference type="ARBA" id="ARBA00023077"/>
    </source>
</evidence>
<evidence type="ECO:0000256" key="9">
    <source>
        <dbReference type="ARBA" id="ARBA00023065"/>
    </source>
</evidence>
<dbReference type="Pfam" id="PF00593">
    <property type="entry name" value="TonB_dep_Rec_b-barrel"/>
    <property type="match status" value="1"/>
</dbReference>
<dbReference type="InterPro" id="IPR000531">
    <property type="entry name" value="Beta-barrel_TonB"/>
</dbReference>
<dbReference type="PANTHER" id="PTHR32552:SF68">
    <property type="entry name" value="FERRICHROME OUTER MEMBRANE TRANSPORTER_PHAGE RECEPTOR"/>
    <property type="match status" value="1"/>
</dbReference>
<dbReference type="PANTHER" id="PTHR32552">
    <property type="entry name" value="FERRICHROME IRON RECEPTOR-RELATED"/>
    <property type="match status" value="1"/>
</dbReference>
<protein>
    <submittedName>
        <fullName evidence="19">Iron complex outermembrane recepter protein</fullName>
    </submittedName>
</protein>
<dbReference type="PROSITE" id="PS52016">
    <property type="entry name" value="TONB_DEPENDENT_REC_3"/>
    <property type="match status" value="1"/>
</dbReference>
<dbReference type="GO" id="GO:0038023">
    <property type="term" value="F:signaling receptor activity"/>
    <property type="evidence" value="ECO:0007669"/>
    <property type="project" value="InterPro"/>
</dbReference>
<evidence type="ECO:0000256" key="11">
    <source>
        <dbReference type="ARBA" id="ARBA00023136"/>
    </source>
</evidence>
<proteinExistence type="inferred from homology"/>
<dbReference type="GO" id="GO:0009279">
    <property type="term" value="C:cell outer membrane"/>
    <property type="evidence" value="ECO:0007669"/>
    <property type="project" value="UniProtKB-SubCell"/>
</dbReference>
<keyword evidence="12" id="KW-0675">Receptor</keyword>
<evidence type="ECO:0000256" key="16">
    <source>
        <dbReference type="SAM" id="SignalP"/>
    </source>
</evidence>
<dbReference type="EMBL" id="FNSL01000001">
    <property type="protein sequence ID" value="SEB58997.1"/>
    <property type="molecule type" value="Genomic_DNA"/>
</dbReference>
<dbReference type="NCBIfam" id="NF010650">
    <property type="entry name" value="PRK14049.1"/>
    <property type="match status" value="1"/>
</dbReference>
<keyword evidence="4 14" id="KW-1134">Transmembrane beta strand</keyword>
<keyword evidence="7 16" id="KW-0732">Signal</keyword>
<evidence type="ECO:0000256" key="12">
    <source>
        <dbReference type="ARBA" id="ARBA00023170"/>
    </source>
</evidence>
<keyword evidence="11 14" id="KW-0472">Membrane</keyword>
<evidence type="ECO:0000313" key="19">
    <source>
        <dbReference type="EMBL" id="SEB58997.1"/>
    </source>
</evidence>
<dbReference type="FunFam" id="2.170.130.10:FF:000001">
    <property type="entry name" value="Catecholate siderophore TonB-dependent receptor"/>
    <property type="match status" value="1"/>
</dbReference>
<dbReference type="InterPro" id="IPR036942">
    <property type="entry name" value="Beta-barrel_TonB_sf"/>
</dbReference>
<organism evidence="19 20">
    <name type="scientific">Nitratireductor aquibiodomus</name>
    <dbReference type="NCBI Taxonomy" id="204799"/>
    <lineage>
        <taxon>Bacteria</taxon>
        <taxon>Pseudomonadati</taxon>
        <taxon>Pseudomonadota</taxon>
        <taxon>Alphaproteobacteria</taxon>
        <taxon>Hyphomicrobiales</taxon>
        <taxon>Phyllobacteriaceae</taxon>
        <taxon>Nitratireductor</taxon>
    </lineage>
</organism>
<keyword evidence="13 14" id="KW-0998">Cell outer membrane</keyword>
<evidence type="ECO:0000256" key="13">
    <source>
        <dbReference type="ARBA" id="ARBA00023237"/>
    </source>
</evidence>
<evidence type="ECO:0000256" key="2">
    <source>
        <dbReference type="ARBA" id="ARBA00009810"/>
    </source>
</evidence>
<feature type="chain" id="PRO_5011598813" evidence="16">
    <location>
        <begin position="25"/>
        <end position="698"/>
    </location>
</feature>
<name>A0A1H4KKI7_9HYPH</name>
<dbReference type="CDD" id="cd01347">
    <property type="entry name" value="ligand_gated_channel"/>
    <property type="match status" value="1"/>
</dbReference>
<evidence type="ECO:0000256" key="15">
    <source>
        <dbReference type="RuleBase" id="RU003357"/>
    </source>
</evidence>
<dbReference type="Gene3D" id="2.40.170.20">
    <property type="entry name" value="TonB-dependent receptor, beta-barrel domain"/>
    <property type="match status" value="1"/>
</dbReference>
<comment type="subcellular location">
    <subcellularLocation>
        <location evidence="1 14">Cell outer membrane</location>
        <topology evidence="1 14">Multi-pass membrane protein</topology>
    </subcellularLocation>
</comment>
<keyword evidence="6 14" id="KW-0812">Transmembrane</keyword>
<evidence type="ECO:0000259" key="18">
    <source>
        <dbReference type="Pfam" id="PF07715"/>
    </source>
</evidence>
<sequence>MSAIHPARISHLALMAAMTLPVTAKTVLAQEATVLQRLTVEAESDDILLQDGYIVQESRTGTKTDTPIVQIPQAISVVTQDQLEDQKPRTLNESLGYIASANPNGFGFDNRYDAFTLRGFPAYSTGTFRDGLRQYNGPSAWFRTEPYGIEGLMVLKGPASSLYGVSGPGGIVNIVTKRPKEETFREVELLAGTNQRFQGAFDFSGPVNESGTILYRLTGLGRVSDTEIPGYEDDKFYIAPAVTLQPDAGTKLTILGEYSKAVTGATAWYHNSSYGVLSDLYAGDPDWNDFDLRQGRIGFEFEHSLNDVVTLRQNLRFQAVDADLKYSGFYPAPPSRIWARYQEETRNFVVDNIAQFDFDTGSIEHTAVVGLDYSWSDYTARSARSLSGSASLDMVPYAFSGSQKMHQYGLYAHDQMEWNDWTLFVSARHDWVKSDSVSAALVGSEQTDKALSGRVGLSYRTPWGLIPYVNYSTSFSPNLGFVYDYATNARSVARPTKGRQFEAGVKYELPDHNAVISAAFFNIDQTDGVVYDGTFDAAGNQRQRQLDLNARGVELEAQASLGNGFGMLASYTYMRMKIEDGLPGTVGNELSSTPNHMFSIWGTYDVQDGPMAGLGIGAGLRYVGESFGDDANSFRNDARVLVDASLSYDFGAAKPEWDGLSLQVNAKNLFDTRKQICTAGNCYLDEGRQITGSLRYRF</sequence>
<keyword evidence="9" id="KW-0406">Ion transport</keyword>
<evidence type="ECO:0000256" key="7">
    <source>
        <dbReference type="ARBA" id="ARBA00022729"/>
    </source>
</evidence>
<evidence type="ECO:0000256" key="5">
    <source>
        <dbReference type="ARBA" id="ARBA00022496"/>
    </source>
</evidence>